<keyword evidence="3" id="KW-1185">Reference proteome</keyword>
<feature type="coiled-coil region" evidence="1">
    <location>
        <begin position="76"/>
        <end position="142"/>
    </location>
</feature>
<dbReference type="AlphaFoldDB" id="A0A0V0QEQ3"/>
<reference evidence="2 3" key="1">
    <citation type="journal article" date="2015" name="Sci. Rep.">
        <title>Genome of the facultative scuticociliatosis pathogen Pseudocohnilembus persalinus provides insight into its virulence through horizontal gene transfer.</title>
        <authorList>
            <person name="Xiong J."/>
            <person name="Wang G."/>
            <person name="Cheng J."/>
            <person name="Tian M."/>
            <person name="Pan X."/>
            <person name="Warren A."/>
            <person name="Jiang C."/>
            <person name="Yuan D."/>
            <person name="Miao W."/>
        </authorList>
    </citation>
    <scope>NUCLEOTIDE SEQUENCE [LARGE SCALE GENOMIC DNA]</scope>
    <source>
        <strain evidence="2">36N120E</strain>
    </source>
</reference>
<protein>
    <submittedName>
        <fullName evidence="2">Uncharacterized protein</fullName>
    </submittedName>
</protein>
<dbReference type="OrthoDB" id="436703at2759"/>
<gene>
    <name evidence="2" type="ORF">PPERSA_00880</name>
</gene>
<proteinExistence type="predicted"/>
<evidence type="ECO:0000256" key="1">
    <source>
        <dbReference type="SAM" id="Coils"/>
    </source>
</evidence>
<accession>A0A0V0QEQ3</accession>
<evidence type="ECO:0000313" key="2">
    <source>
        <dbReference type="EMBL" id="KRX00653.1"/>
    </source>
</evidence>
<evidence type="ECO:0000313" key="3">
    <source>
        <dbReference type="Proteomes" id="UP000054937"/>
    </source>
</evidence>
<sequence>MNTNKFGNTGGSFGQTGAQFGSTYAGMGGADSKISLRGKLTNLEELIKSVSEDMNFNIKEVQVLKSEKDTLEQVLIMKTQDVKKSLTNELNRIEEEMRRHFAHQKAENGRLQDQISKIKGEKTALTQQLLGLQKRITEVEIQIGAEEQ</sequence>
<dbReference type="InParanoid" id="A0A0V0QEQ3"/>
<keyword evidence="1" id="KW-0175">Coiled coil</keyword>
<dbReference type="Proteomes" id="UP000054937">
    <property type="component" value="Unassembled WGS sequence"/>
</dbReference>
<comment type="caution">
    <text evidence="2">The sequence shown here is derived from an EMBL/GenBank/DDBJ whole genome shotgun (WGS) entry which is preliminary data.</text>
</comment>
<name>A0A0V0QEQ3_PSEPJ</name>
<dbReference type="EMBL" id="LDAU01000183">
    <property type="protein sequence ID" value="KRX00653.1"/>
    <property type="molecule type" value="Genomic_DNA"/>
</dbReference>
<organism evidence="2 3">
    <name type="scientific">Pseudocohnilembus persalinus</name>
    <name type="common">Ciliate</name>
    <dbReference type="NCBI Taxonomy" id="266149"/>
    <lineage>
        <taxon>Eukaryota</taxon>
        <taxon>Sar</taxon>
        <taxon>Alveolata</taxon>
        <taxon>Ciliophora</taxon>
        <taxon>Intramacronucleata</taxon>
        <taxon>Oligohymenophorea</taxon>
        <taxon>Scuticociliatia</taxon>
        <taxon>Philasterida</taxon>
        <taxon>Pseudocohnilembidae</taxon>
        <taxon>Pseudocohnilembus</taxon>
    </lineage>
</organism>